<sequence>MNRHHTGIAHWLPALVLAGVLVFASDLPISRHFSGPHIIDGPYASLLAASTDLGPARPQQIQLTAALTDQQRPSELIDWTHDHGLSVSWRPSDNWAIVEGTPDAIARAFDVTVHDYRGRQGQQFYASPQQPVVPEALRDEVAELGRILGYTPHHVSRPEIALDVPDRGLTPSALLTTYNADKLATAGFTGKGTTIVIFAFSGYDQKDLDSFSAMSGLPRFTPETLGDPLPVAHGETTMDLELAHAVAPDARKVVVNARPTVQGDGAYQKIGTLFEDTDRAYPGAIWSLSIGWGCDKLLTAADLAPVRSALRTAQSHGTTAYNASGDLAGLECKGGTDWDSVPGPNDIGLDSVSSIPEMTSVGGTTLSTDDRGTWLAEQTWFDVPLSQGTGGGLSALFDLPPWQRAAATQVPPARNTGKRMTPDISAVADPFTGVKIVLDGNVVIGGGTSQSAPIWAGLTAVMDQYLLANGGNLIGEINPLLYRIATGAPLPAFRDITLGANAVDVAGPGYDLVTGLGTPDIDNLVRNLLIAQRIQA</sequence>
<dbReference type="PANTHER" id="PTHR14218">
    <property type="entry name" value="PROTEASE S8 TRIPEPTIDYL PEPTIDASE I CLN2"/>
    <property type="match status" value="1"/>
</dbReference>
<dbReference type="PROSITE" id="PS00138">
    <property type="entry name" value="SUBTILASE_SER"/>
    <property type="match status" value="1"/>
</dbReference>
<dbReference type="InterPro" id="IPR050819">
    <property type="entry name" value="Tripeptidyl-peptidase_I"/>
</dbReference>
<dbReference type="GO" id="GO:0046872">
    <property type="term" value="F:metal ion binding"/>
    <property type="evidence" value="ECO:0007669"/>
    <property type="project" value="UniProtKB-KW"/>
</dbReference>
<dbReference type="InterPro" id="IPR030400">
    <property type="entry name" value="Sedolisin_dom"/>
</dbReference>
<dbReference type="GO" id="GO:0006508">
    <property type="term" value="P:proteolysis"/>
    <property type="evidence" value="ECO:0007669"/>
    <property type="project" value="UniProtKB-KW"/>
</dbReference>
<dbReference type="Proteomes" id="UP000199707">
    <property type="component" value="Unassembled WGS sequence"/>
</dbReference>
<evidence type="ECO:0000313" key="9">
    <source>
        <dbReference type="EMBL" id="SCX31291.1"/>
    </source>
</evidence>
<feature type="domain" description="Peptidase S53" evidence="8">
    <location>
        <begin position="168"/>
        <end position="531"/>
    </location>
</feature>
<evidence type="ECO:0000256" key="7">
    <source>
        <dbReference type="ARBA" id="ARBA00023145"/>
    </source>
</evidence>
<evidence type="ECO:0000259" key="8">
    <source>
        <dbReference type="PROSITE" id="PS51695"/>
    </source>
</evidence>
<proteinExistence type="predicted"/>
<dbReference type="PROSITE" id="PS51695">
    <property type="entry name" value="SEDOLISIN"/>
    <property type="match status" value="1"/>
</dbReference>
<dbReference type="EMBL" id="FMUB01000013">
    <property type="protein sequence ID" value="SCX31291.1"/>
    <property type="molecule type" value="Genomic_DNA"/>
</dbReference>
<keyword evidence="6" id="KW-0106">Calcium</keyword>
<dbReference type="GO" id="GO:0008240">
    <property type="term" value="F:tripeptidyl-peptidase activity"/>
    <property type="evidence" value="ECO:0007669"/>
    <property type="project" value="TreeGrafter"/>
</dbReference>
<keyword evidence="5" id="KW-0720">Serine protease</keyword>
<evidence type="ECO:0000313" key="10">
    <source>
        <dbReference type="Proteomes" id="UP000199707"/>
    </source>
</evidence>
<keyword evidence="3" id="KW-0479">Metal-binding</keyword>
<protein>
    <submittedName>
        <fullName evidence="9">Kumamolisin</fullName>
    </submittedName>
</protein>
<dbReference type="InterPro" id="IPR015366">
    <property type="entry name" value="S53_propep"/>
</dbReference>
<gene>
    <name evidence="9" type="ORF">SAMN02799620_05278</name>
</gene>
<dbReference type="SUPFAM" id="SSF54897">
    <property type="entry name" value="Protease propeptides/inhibitors"/>
    <property type="match status" value="1"/>
</dbReference>
<evidence type="ECO:0000256" key="5">
    <source>
        <dbReference type="ARBA" id="ARBA00022825"/>
    </source>
</evidence>
<dbReference type="Pfam" id="PF09286">
    <property type="entry name" value="Pro-kuma_activ"/>
    <property type="match status" value="1"/>
</dbReference>
<name>A0A1G4WWV1_9MYCO</name>
<organism evidence="9 10">
    <name type="scientific">Mycolicibacterium fluoranthenivorans</name>
    <dbReference type="NCBI Taxonomy" id="258505"/>
    <lineage>
        <taxon>Bacteria</taxon>
        <taxon>Bacillati</taxon>
        <taxon>Actinomycetota</taxon>
        <taxon>Actinomycetes</taxon>
        <taxon>Mycobacteriales</taxon>
        <taxon>Mycobacteriaceae</taxon>
        <taxon>Mycolicibacterium</taxon>
    </lineage>
</organism>
<dbReference type="PANTHER" id="PTHR14218:SF15">
    <property type="entry name" value="TRIPEPTIDYL-PEPTIDASE 1"/>
    <property type="match status" value="1"/>
</dbReference>
<reference evidence="10" key="1">
    <citation type="submission" date="2016-10" db="EMBL/GenBank/DDBJ databases">
        <authorList>
            <person name="Varghese N."/>
            <person name="Submissions S."/>
        </authorList>
    </citation>
    <scope>NUCLEOTIDE SEQUENCE [LARGE SCALE GENOMIC DNA]</scope>
    <source>
        <strain evidence="10">UNC267MFSha1.1M11</strain>
    </source>
</reference>
<dbReference type="CDD" id="cd04056">
    <property type="entry name" value="Peptidases_S53"/>
    <property type="match status" value="1"/>
</dbReference>
<comment type="cofactor">
    <cofactor evidence="1">
        <name>Ca(2+)</name>
        <dbReference type="ChEBI" id="CHEBI:29108"/>
    </cofactor>
</comment>
<dbReference type="SUPFAM" id="SSF52743">
    <property type="entry name" value="Subtilisin-like"/>
    <property type="match status" value="1"/>
</dbReference>
<dbReference type="InterPro" id="IPR036852">
    <property type="entry name" value="Peptidase_S8/S53_dom_sf"/>
</dbReference>
<evidence type="ECO:0000256" key="4">
    <source>
        <dbReference type="ARBA" id="ARBA00022801"/>
    </source>
</evidence>
<dbReference type="RefSeq" id="WP_412973577.1">
    <property type="nucleotide sequence ID" value="NZ_FMUB01000013.1"/>
</dbReference>
<evidence type="ECO:0000256" key="3">
    <source>
        <dbReference type="ARBA" id="ARBA00022723"/>
    </source>
</evidence>
<dbReference type="AlphaFoldDB" id="A0A1G4WWV1"/>
<evidence type="ECO:0000256" key="6">
    <source>
        <dbReference type="ARBA" id="ARBA00022837"/>
    </source>
</evidence>
<dbReference type="STRING" id="1502745.SAMN02799620_05278"/>
<keyword evidence="4" id="KW-0378">Hydrolase</keyword>
<evidence type="ECO:0000256" key="2">
    <source>
        <dbReference type="ARBA" id="ARBA00022670"/>
    </source>
</evidence>
<evidence type="ECO:0000256" key="1">
    <source>
        <dbReference type="ARBA" id="ARBA00001913"/>
    </source>
</evidence>
<keyword evidence="2" id="KW-0645">Protease</keyword>
<keyword evidence="7" id="KW-0865">Zymogen</keyword>
<dbReference type="Gene3D" id="3.40.50.200">
    <property type="entry name" value="Peptidase S8/S53 domain"/>
    <property type="match status" value="1"/>
</dbReference>
<dbReference type="InterPro" id="IPR023828">
    <property type="entry name" value="Peptidase_S8_Ser-AS"/>
</dbReference>
<accession>A0A1G4WWV1</accession>
<dbReference type="GO" id="GO:0004252">
    <property type="term" value="F:serine-type endopeptidase activity"/>
    <property type="evidence" value="ECO:0007669"/>
    <property type="project" value="InterPro"/>
</dbReference>